<protein>
    <recommendedName>
        <fullName evidence="4">Potassium channel domain-containing protein</fullName>
    </recommendedName>
</protein>
<dbReference type="PANTHER" id="PTHR47823">
    <property type="entry name" value="ION_TRANS DOMAIN-CONTAINING PROTEIN"/>
    <property type="match status" value="1"/>
</dbReference>
<keyword evidence="3" id="KW-0472">Membrane</keyword>
<keyword evidence="3" id="KW-1133">Transmembrane helix</keyword>
<gene>
    <name evidence="5" type="ORF">PPERSA_05126</name>
</gene>
<dbReference type="InParanoid" id="A0A0V0QWF2"/>
<feature type="domain" description="Potassium channel" evidence="4">
    <location>
        <begin position="318"/>
        <end position="383"/>
    </location>
</feature>
<sequence>MKNNINNKLEKNNDEIKTQLQLEIDSSSVERNLLKDISSYPLNSNNLNQFKENDIEDNLFYQQQFYQKEKQESQQQQLKQQLKIQITEEKLDQQQIQNDSNQNQMIRNFQEWEKQGQGLQLYQNQEGFQSQNRNTYIMNNSNQSNNNNCRHQIGVNKKSSMYFNFLRPDMQKKSYNFNANSSKLNSSGSMQSENNYSPKNEDKNRSLSVQRNYYQNEMADNYDYQQNESKQKLYNFFGENQSSKIVRSPDKNNMINSKQKSKKYEYKISIKSPDVKQFEQQKQMENSQKQQRQLNEVWRNKGFFIIKWQGYEGTWLAVYELEKAEWMDQYVACLYFAVITMITVGYGEITPQTRNERQFVIMATLISCGVFAYGVNKIGTIVQSMTQREEQFRNDMSLLTTYMRKENEQRSLIKGQKLL</sequence>
<comment type="caution">
    <text evidence="5">The sequence shown here is derived from an EMBL/GenBank/DDBJ whole genome shotgun (WGS) entry which is preliminary data.</text>
</comment>
<evidence type="ECO:0000313" key="6">
    <source>
        <dbReference type="Proteomes" id="UP000054937"/>
    </source>
</evidence>
<evidence type="ECO:0000256" key="3">
    <source>
        <dbReference type="SAM" id="Phobius"/>
    </source>
</evidence>
<accession>A0A0V0QWF2</accession>
<name>A0A0V0QWF2_PSEPJ</name>
<feature type="coiled-coil region" evidence="1">
    <location>
        <begin position="68"/>
        <end position="104"/>
    </location>
</feature>
<dbReference type="OrthoDB" id="312859at2759"/>
<feature type="compositionally biased region" description="Polar residues" evidence="2">
    <location>
        <begin position="176"/>
        <end position="198"/>
    </location>
</feature>
<dbReference type="PANTHER" id="PTHR47823:SF9">
    <property type="entry name" value="CHROMOSOME UNDETERMINED SCAFFOLD_10, WHOLE GENOME SHOTGUN SEQUENCE"/>
    <property type="match status" value="1"/>
</dbReference>
<evidence type="ECO:0000256" key="2">
    <source>
        <dbReference type="SAM" id="MobiDB-lite"/>
    </source>
</evidence>
<dbReference type="InterPro" id="IPR013099">
    <property type="entry name" value="K_chnl_dom"/>
</dbReference>
<reference evidence="5 6" key="1">
    <citation type="journal article" date="2015" name="Sci. Rep.">
        <title>Genome of the facultative scuticociliatosis pathogen Pseudocohnilembus persalinus provides insight into its virulence through horizontal gene transfer.</title>
        <authorList>
            <person name="Xiong J."/>
            <person name="Wang G."/>
            <person name="Cheng J."/>
            <person name="Tian M."/>
            <person name="Pan X."/>
            <person name="Warren A."/>
            <person name="Jiang C."/>
            <person name="Yuan D."/>
            <person name="Miao W."/>
        </authorList>
    </citation>
    <scope>NUCLEOTIDE SEQUENCE [LARGE SCALE GENOMIC DNA]</scope>
    <source>
        <strain evidence="5">36N120E</strain>
    </source>
</reference>
<organism evidence="5 6">
    <name type="scientific">Pseudocohnilembus persalinus</name>
    <name type="common">Ciliate</name>
    <dbReference type="NCBI Taxonomy" id="266149"/>
    <lineage>
        <taxon>Eukaryota</taxon>
        <taxon>Sar</taxon>
        <taxon>Alveolata</taxon>
        <taxon>Ciliophora</taxon>
        <taxon>Intramacronucleata</taxon>
        <taxon>Oligohymenophorea</taxon>
        <taxon>Scuticociliatia</taxon>
        <taxon>Philasterida</taxon>
        <taxon>Pseudocohnilembidae</taxon>
        <taxon>Pseudocohnilembus</taxon>
    </lineage>
</organism>
<evidence type="ECO:0000256" key="1">
    <source>
        <dbReference type="SAM" id="Coils"/>
    </source>
</evidence>
<keyword evidence="6" id="KW-1185">Reference proteome</keyword>
<evidence type="ECO:0000259" key="4">
    <source>
        <dbReference type="Pfam" id="PF07885"/>
    </source>
</evidence>
<dbReference type="Pfam" id="PF07885">
    <property type="entry name" value="Ion_trans_2"/>
    <property type="match status" value="1"/>
</dbReference>
<keyword evidence="3" id="KW-0812">Transmembrane</keyword>
<keyword evidence="1" id="KW-0175">Coiled coil</keyword>
<feature type="transmembrane region" description="Helical" evidence="3">
    <location>
        <begin position="330"/>
        <end position="347"/>
    </location>
</feature>
<dbReference type="Proteomes" id="UP000054937">
    <property type="component" value="Unassembled WGS sequence"/>
</dbReference>
<proteinExistence type="predicted"/>
<dbReference type="Gene3D" id="1.10.287.70">
    <property type="match status" value="1"/>
</dbReference>
<feature type="transmembrane region" description="Helical" evidence="3">
    <location>
        <begin position="359"/>
        <end position="375"/>
    </location>
</feature>
<evidence type="ECO:0000313" key="5">
    <source>
        <dbReference type="EMBL" id="KRX06513.1"/>
    </source>
</evidence>
<feature type="region of interest" description="Disordered" evidence="2">
    <location>
        <begin position="176"/>
        <end position="207"/>
    </location>
</feature>
<dbReference type="EMBL" id="LDAU01000096">
    <property type="protein sequence ID" value="KRX06513.1"/>
    <property type="molecule type" value="Genomic_DNA"/>
</dbReference>
<dbReference type="SUPFAM" id="SSF81324">
    <property type="entry name" value="Voltage-gated potassium channels"/>
    <property type="match status" value="1"/>
</dbReference>
<dbReference type="AlphaFoldDB" id="A0A0V0QWF2"/>